<evidence type="ECO:0000313" key="3">
    <source>
        <dbReference type="Proteomes" id="UP000028521"/>
    </source>
</evidence>
<dbReference type="RefSeq" id="WP_229730280.1">
    <property type="nucleotide sequence ID" value="NZ_BMET01000003.1"/>
</dbReference>
<keyword evidence="3" id="KW-1185">Reference proteome</keyword>
<dbReference type="eggNOG" id="ENOG5032S0H">
    <property type="taxonomic scope" value="Bacteria"/>
</dbReference>
<reference evidence="3" key="2">
    <citation type="submission" date="2014-07" db="EMBL/GenBank/DDBJ databases">
        <title>Genome sequence of Mangrovimonas yunxiaonensis.</title>
        <authorList>
            <person name="Li Y."/>
            <person name="Zheng T."/>
        </authorList>
    </citation>
    <scope>NUCLEOTIDE SEQUENCE [LARGE SCALE GENOMIC DNA]</scope>
    <source>
        <strain evidence="3">LY01</strain>
    </source>
</reference>
<reference evidence="2 3" key="1">
    <citation type="journal article" date="2014" name="Genome Announc.">
        <title>Draft Genome Sequence of the Algicidal Bacterium Mangrovimonas yunxiaonensis Strain LY01.</title>
        <authorList>
            <person name="Li Y."/>
            <person name="Zhu H."/>
            <person name="Li C."/>
            <person name="Zhang H."/>
            <person name="Chen Z."/>
            <person name="Zheng W."/>
            <person name="Xu H."/>
            <person name="Zheng T."/>
        </authorList>
    </citation>
    <scope>NUCLEOTIDE SEQUENCE [LARGE SCALE GENOMIC DNA]</scope>
    <source>
        <strain evidence="2 3">LY01</strain>
    </source>
</reference>
<evidence type="ECO:0000313" key="2">
    <source>
        <dbReference type="EMBL" id="KFB00301.1"/>
    </source>
</evidence>
<proteinExistence type="predicted"/>
<evidence type="ECO:0008006" key="4">
    <source>
        <dbReference type="Google" id="ProtNLM"/>
    </source>
</evidence>
<keyword evidence="1" id="KW-0175">Coiled coil</keyword>
<sequence>MKKHLFMYLFLFTLLFVVFQYVNSKKILEGYEEKITTYKAKIDVLDGELQEQQKTLEVLNDQVFNLSQFTLEDSDPAMSYLEDQGHRITELVPFIKDQLHDMNFAERDEHPIIPYAPMTDGKMMIDAIRILNHKWIIANFSDGKHWGELLISYEIDEDKKLDFELIKSFLYPIEIPAN</sequence>
<accession>A0A084THW5</accession>
<feature type="coiled-coil region" evidence="1">
    <location>
        <begin position="28"/>
        <end position="62"/>
    </location>
</feature>
<name>A0A084THW5_9FLAO</name>
<evidence type="ECO:0000256" key="1">
    <source>
        <dbReference type="SAM" id="Coils"/>
    </source>
</evidence>
<dbReference type="EMBL" id="JPFK01000008">
    <property type="protein sequence ID" value="KFB00301.1"/>
    <property type="molecule type" value="Genomic_DNA"/>
</dbReference>
<gene>
    <name evidence="2" type="ORF">IA57_11470</name>
</gene>
<dbReference type="STRING" id="1197477.IA57_11470"/>
<dbReference type="AlphaFoldDB" id="A0A084THW5"/>
<dbReference type="Proteomes" id="UP000028521">
    <property type="component" value="Unassembled WGS sequence"/>
</dbReference>
<protein>
    <recommendedName>
        <fullName evidence="4">Hydrolase</fullName>
    </recommendedName>
</protein>
<organism evidence="2 3">
    <name type="scientific">Mangrovimonas yunxiaonensis</name>
    <dbReference type="NCBI Taxonomy" id="1197477"/>
    <lineage>
        <taxon>Bacteria</taxon>
        <taxon>Pseudomonadati</taxon>
        <taxon>Bacteroidota</taxon>
        <taxon>Flavobacteriia</taxon>
        <taxon>Flavobacteriales</taxon>
        <taxon>Flavobacteriaceae</taxon>
        <taxon>Mangrovimonas</taxon>
    </lineage>
</organism>
<comment type="caution">
    <text evidence="2">The sequence shown here is derived from an EMBL/GenBank/DDBJ whole genome shotgun (WGS) entry which is preliminary data.</text>
</comment>